<dbReference type="InterPro" id="IPR036105">
    <property type="entry name" value="DiNase_FeMo-co_biosyn_sf"/>
</dbReference>
<gene>
    <name evidence="2" type="ORF">KS4_03720</name>
</gene>
<dbReference type="KEGG" id="pcor:KS4_03720"/>
<dbReference type="AlphaFoldDB" id="A0A517YQ46"/>
<protein>
    <submittedName>
        <fullName evidence="2">Dinitrogenase iron-molybdenum cofactor</fullName>
    </submittedName>
</protein>
<evidence type="ECO:0000313" key="2">
    <source>
        <dbReference type="EMBL" id="QDU32340.1"/>
    </source>
</evidence>
<name>A0A517YQ46_9BACT</name>
<accession>A0A517YQ46</accession>
<dbReference type="EMBL" id="CP036425">
    <property type="protein sequence ID" value="QDU32340.1"/>
    <property type="molecule type" value="Genomic_DNA"/>
</dbReference>
<keyword evidence="3" id="KW-1185">Reference proteome</keyword>
<feature type="domain" description="Dinitrogenase iron-molybdenum cofactor biosynthesis" evidence="1">
    <location>
        <begin position="10"/>
        <end position="100"/>
    </location>
</feature>
<sequence>MRVVVPMMRGRFSRHFGKSDVFVVYEIDEIKGEIVNRNEVAKGEVACHGVAKWVADEIKADLVLAGGIGMPAKRGLERWGVKVVGGINEDDADTVMENFLSNPEGVKLVTCWGHEHCKTERCGQDD</sequence>
<dbReference type="RefSeq" id="WP_145073757.1">
    <property type="nucleotide sequence ID" value="NZ_CP036425.1"/>
</dbReference>
<reference evidence="2 3" key="1">
    <citation type="submission" date="2019-02" db="EMBL/GenBank/DDBJ databases">
        <title>Deep-cultivation of Planctomycetes and their phenomic and genomic characterization uncovers novel biology.</title>
        <authorList>
            <person name="Wiegand S."/>
            <person name="Jogler M."/>
            <person name="Boedeker C."/>
            <person name="Pinto D."/>
            <person name="Vollmers J."/>
            <person name="Rivas-Marin E."/>
            <person name="Kohn T."/>
            <person name="Peeters S.H."/>
            <person name="Heuer A."/>
            <person name="Rast P."/>
            <person name="Oberbeckmann S."/>
            <person name="Bunk B."/>
            <person name="Jeske O."/>
            <person name="Meyerdierks A."/>
            <person name="Storesund J.E."/>
            <person name="Kallscheuer N."/>
            <person name="Luecker S."/>
            <person name="Lage O.M."/>
            <person name="Pohl T."/>
            <person name="Merkel B.J."/>
            <person name="Hornburger P."/>
            <person name="Mueller R.-W."/>
            <person name="Bruemmer F."/>
            <person name="Labrenz M."/>
            <person name="Spormann A.M."/>
            <person name="Op den Camp H."/>
            <person name="Overmann J."/>
            <person name="Amann R."/>
            <person name="Jetten M.S.M."/>
            <person name="Mascher T."/>
            <person name="Medema M.H."/>
            <person name="Devos D.P."/>
            <person name="Kaster A.-K."/>
            <person name="Ovreas L."/>
            <person name="Rohde M."/>
            <person name="Galperin M.Y."/>
            <person name="Jogler C."/>
        </authorList>
    </citation>
    <scope>NUCLEOTIDE SEQUENCE [LARGE SCALE GENOMIC DNA]</scope>
    <source>
        <strain evidence="2 3">KS4</strain>
    </source>
</reference>
<dbReference type="SUPFAM" id="SSF53146">
    <property type="entry name" value="Nitrogenase accessory factor-like"/>
    <property type="match status" value="1"/>
</dbReference>
<dbReference type="Proteomes" id="UP000317369">
    <property type="component" value="Chromosome"/>
</dbReference>
<dbReference type="OrthoDB" id="280278at2"/>
<organism evidence="2 3">
    <name type="scientific">Poriferisphaera corsica</name>
    <dbReference type="NCBI Taxonomy" id="2528020"/>
    <lineage>
        <taxon>Bacteria</taxon>
        <taxon>Pseudomonadati</taxon>
        <taxon>Planctomycetota</taxon>
        <taxon>Phycisphaerae</taxon>
        <taxon>Phycisphaerales</taxon>
        <taxon>Phycisphaeraceae</taxon>
        <taxon>Poriferisphaera</taxon>
    </lineage>
</organism>
<dbReference type="Gene3D" id="3.30.420.130">
    <property type="entry name" value="Dinitrogenase iron-molybdenum cofactor biosynthesis domain"/>
    <property type="match status" value="1"/>
</dbReference>
<evidence type="ECO:0000313" key="3">
    <source>
        <dbReference type="Proteomes" id="UP000317369"/>
    </source>
</evidence>
<proteinExistence type="predicted"/>
<dbReference type="InterPro" id="IPR003731">
    <property type="entry name" value="Di-Nase_FeMo-co_biosynth"/>
</dbReference>
<dbReference type="Pfam" id="PF02579">
    <property type="entry name" value="Nitro_FeMo-Co"/>
    <property type="match status" value="1"/>
</dbReference>
<evidence type="ECO:0000259" key="1">
    <source>
        <dbReference type="Pfam" id="PF02579"/>
    </source>
</evidence>